<feature type="region of interest" description="Disordered" evidence="8">
    <location>
        <begin position="431"/>
        <end position="462"/>
    </location>
</feature>
<sequence>LRNQNLYRGLHKMALPTMTGYWSSRKNVYEQAIARHRQQEHDFRRQWSDTANYFKNSDVWATKQNAWSSNQACQDSMDAYNVGVEKEEKAANLRRRREKLASLLSRDNITFEAELTGKSRPSFQKLEEMRSKVDGLKTAREEARQKLAEEKLYQHWQQSNPDLRKVESEVLQDHVVASWSDQLEEKKERLESARQEKLVFEKQLEEDRLNEIKMNELKEAERVQEKKSFKEVLQQQMMEFKKREAEAQEFRRQQEDLLKHKWELDQIEEEQDFKEKERQKKDLGRALLRQHKAQMMRKSQVIQIELENDKKLLESLIAKENEHVALQSARQEKARADAHWMKQVIEDQLRLEKSREAELDMLYQDEAARVWHKRQAEWEKEREARQRLMAEVLLSRQEQVTARLRDLERQQEESLQHREELVKEMELVQQMTQREDDENRRNKMTTKTDLEKQIQTRQEQEKHLKEQLNLKLEVDKEEEEDYEDLLRQETERLRLRGYTPRQHGRRQAWN</sequence>
<dbReference type="GO" id="GO:0005813">
    <property type="term" value="C:centrosome"/>
    <property type="evidence" value="ECO:0007669"/>
    <property type="project" value="UniProtKB-SubCell"/>
</dbReference>
<feature type="non-terminal residue" evidence="10">
    <location>
        <position position="1"/>
    </location>
</feature>
<feature type="coiled-coil region" evidence="7">
    <location>
        <begin position="176"/>
        <end position="277"/>
    </location>
</feature>
<evidence type="ECO:0000256" key="7">
    <source>
        <dbReference type="SAM" id="Coils"/>
    </source>
</evidence>
<evidence type="ECO:0000256" key="3">
    <source>
        <dbReference type="ARBA" id="ARBA00017328"/>
    </source>
</evidence>
<organism evidence="10">
    <name type="scientific">Arion vulgaris</name>
    <dbReference type="NCBI Taxonomy" id="1028688"/>
    <lineage>
        <taxon>Eukaryota</taxon>
        <taxon>Metazoa</taxon>
        <taxon>Spiralia</taxon>
        <taxon>Lophotrochozoa</taxon>
        <taxon>Mollusca</taxon>
        <taxon>Gastropoda</taxon>
        <taxon>Heterobranchia</taxon>
        <taxon>Euthyneura</taxon>
        <taxon>Panpulmonata</taxon>
        <taxon>Eupulmonata</taxon>
        <taxon>Stylommatophora</taxon>
        <taxon>Helicina</taxon>
        <taxon>Arionoidea</taxon>
        <taxon>Arionidae</taxon>
        <taxon>Arion</taxon>
    </lineage>
</organism>
<dbReference type="Pfam" id="PF13868">
    <property type="entry name" value="TPH"/>
    <property type="match status" value="1"/>
</dbReference>
<dbReference type="GO" id="GO:0006915">
    <property type="term" value="P:apoptotic process"/>
    <property type="evidence" value="ECO:0007669"/>
    <property type="project" value="TreeGrafter"/>
</dbReference>
<dbReference type="GO" id="GO:0045095">
    <property type="term" value="C:keratin filament"/>
    <property type="evidence" value="ECO:0007669"/>
    <property type="project" value="TreeGrafter"/>
</dbReference>
<protein>
    <recommendedName>
        <fullName evidence="3">Trichoplein keratin filament-binding protein</fullName>
    </recommendedName>
</protein>
<dbReference type="InterPro" id="IPR043596">
    <property type="entry name" value="CFAP53/TCHP"/>
</dbReference>
<keyword evidence="5 7" id="KW-0175">Coiled coil</keyword>
<name>A0A0B6ZYC9_9EUPU</name>
<dbReference type="InterPro" id="IPR043597">
    <property type="entry name" value="TPH_dom"/>
</dbReference>
<evidence type="ECO:0000259" key="9">
    <source>
        <dbReference type="Pfam" id="PF13868"/>
    </source>
</evidence>
<keyword evidence="4" id="KW-0963">Cytoplasm</keyword>
<comment type="similarity">
    <text evidence="2">Belongs to the TCHP family.</text>
</comment>
<proteinExistence type="inferred from homology"/>
<accession>A0A0B6ZYC9</accession>
<keyword evidence="6" id="KW-0206">Cytoskeleton</keyword>
<evidence type="ECO:0000256" key="1">
    <source>
        <dbReference type="ARBA" id="ARBA00004300"/>
    </source>
</evidence>
<evidence type="ECO:0000256" key="4">
    <source>
        <dbReference type="ARBA" id="ARBA00022490"/>
    </source>
</evidence>
<evidence type="ECO:0000256" key="5">
    <source>
        <dbReference type="ARBA" id="ARBA00023054"/>
    </source>
</evidence>
<comment type="subcellular location">
    <subcellularLocation>
        <location evidence="1">Cytoplasm</location>
        <location evidence="1">Cytoskeleton</location>
        <location evidence="1">Microtubule organizing center</location>
        <location evidence="1">Centrosome</location>
    </subcellularLocation>
</comment>
<dbReference type="PANTHER" id="PTHR31183:SF2">
    <property type="entry name" value="TRICHOPLEIN KERATIN FILAMENT-BINDING PROTEIN"/>
    <property type="match status" value="1"/>
</dbReference>
<feature type="compositionally biased region" description="Basic and acidic residues" evidence="8">
    <location>
        <begin position="433"/>
        <end position="462"/>
    </location>
</feature>
<evidence type="ECO:0000256" key="8">
    <source>
        <dbReference type="SAM" id="MobiDB-lite"/>
    </source>
</evidence>
<reference evidence="10" key="1">
    <citation type="submission" date="2014-12" db="EMBL/GenBank/DDBJ databases">
        <title>Insight into the proteome of Arion vulgaris.</title>
        <authorList>
            <person name="Aradska J."/>
            <person name="Bulat T."/>
            <person name="Smidak R."/>
            <person name="Sarate P."/>
            <person name="Gangsoo J."/>
            <person name="Sialana F."/>
            <person name="Bilban M."/>
            <person name="Lubec G."/>
        </authorList>
    </citation>
    <scope>NUCLEOTIDE SEQUENCE</scope>
    <source>
        <tissue evidence="10">Skin</tissue>
    </source>
</reference>
<evidence type="ECO:0000256" key="6">
    <source>
        <dbReference type="ARBA" id="ARBA00023212"/>
    </source>
</evidence>
<feature type="domain" description="Trichohyalin-plectin-homology" evidence="9">
    <location>
        <begin position="157"/>
        <end position="493"/>
    </location>
</feature>
<evidence type="ECO:0000256" key="2">
    <source>
        <dbReference type="ARBA" id="ARBA00010777"/>
    </source>
</evidence>
<dbReference type="EMBL" id="HACG01026784">
    <property type="protein sequence ID" value="CEK73649.1"/>
    <property type="molecule type" value="Transcribed_RNA"/>
</dbReference>
<dbReference type="AlphaFoldDB" id="A0A0B6ZYC9"/>
<gene>
    <name evidence="10" type="primary">ORF87633</name>
</gene>
<evidence type="ECO:0000313" key="10">
    <source>
        <dbReference type="EMBL" id="CEK73649.1"/>
    </source>
</evidence>
<dbReference type="PANTHER" id="PTHR31183">
    <property type="entry name" value="TRICHOPLEIN KERATIN FILAMENT-BINDING PROTEIN FAMILY MEMBER"/>
    <property type="match status" value="1"/>
</dbReference>